<dbReference type="InterPro" id="IPR036365">
    <property type="entry name" value="PGBD-like_sf"/>
</dbReference>
<accession>A0A286GCH9</accession>
<evidence type="ECO:0000313" key="2">
    <source>
        <dbReference type="EMBL" id="SOD93227.1"/>
    </source>
</evidence>
<feature type="domain" description="Peptidoglycan binding-like" evidence="1">
    <location>
        <begin position="21"/>
        <end position="83"/>
    </location>
</feature>
<dbReference type="Proteomes" id="UP000219452">
    <property type="component" value="Unassembled WGS sequence"/>
</dbReference>
<dbReference type="EMBL" id="OCNH01000003">
    <property type="protein sequence ID" value="SOD93227.1"/>
    <property type="molecule type" value="Genomic_DNA"/>
</dbReference>
<gene>
    <name evidence="2" type="ORF">SAMN06269250_4420</name>
</gene>
<dbReference type="InterPro" id="IPR002477">
    <property type="entry name" value="Peptidoglycan-bd-like"/>
</dbReference>
<protein>
    <submittedName>
        <fullName evidence="2">Peptidoglycan binding domain-containing protein</fullName>
    </submittedName>
</protein>
<evidence type="ECO:0000259" key="1">
    <source>
        <dbReference type="Pfam" id="PF01471"/>
    </source>
</evidence>
<dbReference type="RefSeq" id="WP_097128362.1">
    <property type="nucleotide sequence ID" value="NZ_OCNH01000003.1"/>
</dbReference>
<dbReference type="InterPro" id="IPR036366">
    <property type="entry name" value="PGBDSf"/>
</dbReference>
<proteinExistence type="predicted"/>
<reference evidence="3" key="1">
    <citation type="submission" date="2017-09" db="EMBL/GenBank/DDBJ databases">
        <authorList>
            <person name="Varghese N."/>
            <person name="Submissions S."/>
        </authorList>
    </citation>
    <scope>NUCLEOTIDE SEQUENCE [LARGE SCALE GENOMIC DNA]</scope>
    <source>
        <strain evidence="3">DSM 29961</strain>
    </source>
</reference>
<keyword evidence="3" id="KW-1185">Reference proteome</keyword>
<evidence type="ECO:0000313" key="3">
    <source>
        <dbReference type="Proteomes" id="UP000219452"/>
    </source>
</evidence>
<dbReference type="SUPFAM" id="SSF47090">
    <property type="entry name" value="PGBD-like"/>
    <property type="match status" value="1"/>
</dbReference>
<dbReference type="Pfam" id="PF01471">
    <property type="entry name" value="PG_binding_1"/>
    <property type="match status" value="1"/>
</dbReference>
<dbReference type="AlphaFoldDB" id="A0A286GCH9"/>
<name>A0A286GCH9_9BACT</name>
<dbReference type="Gene3D" id="1.10.101.10">
    <property type="entry name" value="PGBD-like superfamily/PGBD"/>
    <property type="match status" value="1"/>
</dbReference>
<sequence>MLKTAYLNELHFTTTQQKGSSGPDVRRVQEWLCLNALRYPTAALTTSLDGEFGPATKLAVQNFQAVLKLPKTGIVTPDLFTKLSAPLATGFQARPASKDIRKAIVQLGQTHLKQRSAELQCADGQNLGPWVRSYCDGLDGSLFKWCAGFVQSILDQAASSAGRPFTDIMPRTLSCDTLALSGQATGRLIRSEAVRKNPQRVRPGDVFLLRTSTPADDWYHTGLITAISDDVVETIEGNTDLKGGSNGTAVFSRVRNFRKTTLDVFTIDGL</sequence>
<dbReference type="OrthoDB" id="9812621at2"/>
<organism evidence="2 3">
    <name type="scientific">Spirosoma fluviale</name>
    <dbReference type="NCBI Taxonomy" id="1597977"/>
    <lineage>
        <taxon>Bacteria</taxon>
        <taxon>Pseudomonadati</taxon>
        <taxon>Bacteroidota</taxon>
        <taxon>Cytophagia</taxon>
        <taxon>Cytophagales</taxon>
        <taxon>Cytophagaceae</taxon>
        <taxon>Spirosoma</taxon>
    </lineage>
</organism>